<feature type="compositionally biased region" description="Basic and acidic residues" evidence="2">
    <location>
        <begin position="686"/>
        <end position="746"/>
    </location>
</feature>
<feature type="region of interest" description="Disordered" evidence="2">
    <location>
        <begin position="345"/>
        <end position="454"/>
    </location>
</feature>
<feature type="compositionally biased region" description="Basic and acidic residues" evidence="2">
    <location>
        <begin position="49"/>
        <end position="59"/>
    </location>
</feature>
<dbReference type="WBParaSite" id="PgR008_g153_t01">
    <property type="protein sequence ID" value="PgR008_g153_t01"/>
    <property type="gene ID" value="PgR008_g153"/>
</dbReference>
<dbReference type="WBParaSite" id="PgR008_g153_t07">
    <property type="protein sequence ID" value="PgR008_g153_t07"/>
    <property type="gene ID" value="PgR008_g153"/>
</dbReference>
<dbReference type="InterPro" id="IPR012677">
    <property type="entry name" value="Nucleotide-bd_a/b_plait_sf"/>
</dbReference>
<feature type="compositionally biased region" description="Low complexity" evidence="2">
    <location>
        <begin position="86"/>
        <end position="97"/>
    </location>
</feature>
<feature type="region of interest" description="Disordered" evidence="2">
    <location>
        <begin position="79"/>
        <end position="138"/>
    </location>
</feature>
<feature type="compositionally biased region" description="Pro residues" evidence="2">
    <location>
        <begin position="500"/>
        <end position="513"/>
    </location>
</feature>
<proteinExistence type="predicted"/>
<feature type="compositionally biased region" description="Polar residues" evidence="2">
    <location>
        <begin position="361"/>
        <end position="371"/>
    </location>
</feature>
<keyword evidence="4" id="KW-1185">Reference proteome</keyword>
<evidence type="ECO:0000313" key="4">
    <source>
        <dbReference type="Proteomes" id="UP000887569"/>
    </source>
</evidence>
<dbReference type="SUPFAM" id="SSF54928">
    <property type="entry name" value="RNA-binding domain, RBD"/>
    <property type="match status" value="1"/>
</dbReference>
<evidence type="ECO:0000313" key="6">
    <source>
        <dbReference type="WBParaSite" id="PgR008_g153_t02"/>
    </source>
</evidence>
<feature type="compositionally biased region" description="Basic and acidic residues" evidence="2">
    <location>
        <begin position="372"/>
        <end position="392"/>
    </location>
</feature>
<dbReference type="WBParaSite" id="PgR008_g153_t05">
    <property type="protein sequence ID" value="PgR008_g153_t05"/>
    <property type="gene ID" value="PgR008_g153"/>
</dbReference>
<feature type="compositionally biased region" description="Polar residues" evidence="2">
    <location>
        <begin position="577"/>
        <end position="591"/>
    </location>
</feature>
<dbReference type="InterPro" id="IPR000504">
    <property type="entry name" value="RRM_dom"/>
</dbReference>
<feature type="region of interest" description="Disordered" evidence="2">
    <location>
        <begin position="1"/>
        <end position="59"/>
    </location>
</feature>
<keyword evidence="1" id="KW-0694">RNA-binding</keyword>
<accession>A0A915ALJ7</accession>
<dbReference type="Gene3D" id="3.30.70.330">
    <property type="match status" value="1"/>
</dbReference>
<reference evidence="5 6" key="1">
    <citation type="submission" date="2022-11" db="UniProtKB">
        <authorList>
            <consortium name="WormBaseParasite"/>
        </authorList>
    </citation>
    <scope>IDENTIFICATION</scope>
</reference>
<name>A0A915ALJ7_PARUN</name>
<feature type="compositionally biased region" description="Basic and acidic residues" evidence="2">
    <location>
        <begin position="666"/>
        <end position="677"/>
    </location>
</feature>
<dbReference type="SMART" id="SM00360">
    <property type="entry name" value="RRM"/>
    <property type="match status" value="1"/>
</dbReference>
<dbReference type="WBParaSite" id="PgR008_g153_t08">
    <property type="protein sequence ID" value="PgR008_g153_t08"/>
    <property type="gene ID" value="PgR008_g153"/>
</dbReference>
<feature type="compositionally biased region" description="Low complexity" evidence="2">
    <location>
        <begin position="17"/>
        <end position="40"/>
    </location>
</feature>
<dbReference type="Pfam" id="PF00076">
    <property type="entry name" value="RRM_1"/>
    <property type="match status" value="1"/>
</dbReference>
<sequence>MSTEVNRMNGESEVSGNAAAVLASNNNNPVTSVTPTSAKSQKSKKRRDQKTYDLSELFDKHQSSVGNWADAVLENSFKFPLPPQKSEQIPEPSIESEQAQKEWDTRSRPREHSRAGSERRTPVSSDARASHSRHINTACVPDSPPFEVFVTNINYKSTEEELYYFFGGDDGGVLDVVANEAQGPLGKRGTATVSFSNREALLAALQHDRAELLGRPLRIALKHQRPPRNDYYGTFPGANDYGQYRSNSYAGMGSVGSAYTSSLPPRPRGPPPPSNYQCYNYDTYGSRTERHPAYYDNRRNDFGNRSLRYANNSAPNVPNIAYQQQRYNRPYNGRHSLYENSSTQYRGSTYDIDGRGRVRTDSMTSVPQTGTFHEEHHERRRLELQPRTKPIGDADENQPVRKSSIFGEAKPVDTSEKERQAEERLRLEDEAFRRSNSGTRKLSSDYGHARPSSSYGKVTLMKSASHDGVHGMIVKQNSVVEEPLLEENSVPEVPSHKHLPPPSPHLPPRPPPHVSSSSSVPIAPSLEPPVAQRQALSGSDSTPMMHFPAPPLASGVTTDRGPSPARSFRSPSKDNMADSSSNDARPSSAQQRAKHGYNRTFTRSSFRNHTPAKQAVPQQGVETGHASGTAAGSGGGTAGSATVGRGGGRRGGRRRGGSAASREKKRQASREQARATHTDGSQNVEESTKKEEPVKKVEPTKQEAVTRAEEATKKEEKPKSDEKKESRPSKKEKKKQVAKEMPKVEPKSVNFSSRNKFAALLETDE</sequence>
<evidence type="ECO:0000259" key="3">
    <source>
        <dbReference type="PROSITE" id="PS50102"/>
    </source>
</evidence>
<feature type="compositionally biased region" description="Basic residues" evidence="2">
    <location>
        <begin position="647"/>
        <end position="656"/>
    </location>
</feature>
<dbReference type="WBParaSite" id="PgR008_g153_t04">
    <property type="protein sequence ID" value="PgR008_g153_t04"/>
    <property type="gene ID" value="PgR008_g153"/>
</dbReference>
<protein>
    <submittedName>
        <fullName evidence="5 6">RRM domain-containing protein</fullName>
    </submittedName>
</protein>
<dbReference type="PROSITE" id="PS50102">
    <property type="entry name" value="RRM"/>
    <property type="match status" value="1"/>
</dbReference>
<dbReference type="WBParaSite" id="PgR008_g153_t06">
    <property type="protein sequence ID" value="PgR008_g153_t06"/>
    <property type="gene ID" value="PgR008_g153"/>
</dbReference>
<dbReference type="AlphaFoldDB" id="A0A915ALJ7"/>
<feature type="domain" description="RRM" evidence="3">
    <location>
        <begin position="146"/>
        <end position="224"/>
    </location>
</feature>
<feature type="compositionally biased region" description="Low complexity" evidence="2">
    <location>
        <begin position="514"/>
        <end position="525"/>
    </location>
</feature>
<feature type="region of interest" description="Disordered" evidence="2">
    <location>
        <begin position="488"/>
        <end position="750"/>
    </location>
</feature>
<dbReference type="WBParaSite" id="PgR008_g153_t03">
    <property type="protein sequence ID" value="PgR008_g153_t03"/>
    <property type="gene ID" value="PgR008_g153"/>
</dbReference>
<feature type="compositionally biased region" description="Polar residues" evidence="2">
    <location>
        <begin position="599"/>
        <end position="608"/>
    </location>
</feature>
<evidence type="ECO:0000256" key="2">
    <source>
        <dbReference type="SAM" id="MobiDB-lite"/>
    </source>
</evidence>
<evidence type="ECO:0000313" key="5">
    <source>
        <dbReference type="WBParaSite" id="PgR008_g153_t01"/>
    </source>
</evidence>
<dbReference type="InterPro" id="IPR035979">
    <property type="entry name" value="RBD_domain_sf"/>
</dbReference>
<dbReference type="GO" id="GO:0003723">
    <property type="term" value="F:RNA binding"/>
    <property type="evidence" value="ECO:0007669"/>
    <property type="project" value="UniProtKB-UniRule"/>
</dbReference>
<dbReference type="Proteomes" id="UP000887569">
    <property type="component" value="Unplaced"/>
</dbReference>
<dbReference type="WBParaSite" id="PgR008_g153_t02">
    <property type="protein sequence ID" value="PgR008_g153_t02"/>
    <property type="gene ID" value="PgR008_g153"/>
</dbReference>
<evidence type="ECO:0000256" key="1">
    <source>
        <dbReference type="PROSITE-ProRule" id="PRU00176"/>
    </source>
</evidence>
<evidence type="ECO:0000313" key="7">
    <source>
        <dbReference type="WBParaSite" id="PgR008_g153_t08"/>
    </source>
</evidence>
<feature type="compositionally biased region" description="Basic and acidic residues" evidence="2">
    <location>
        <begin position="98"/>
        <end position="121"/>
    </location>
</feature>
<feature type="compositionally biased region" description="Basic and acidic residues" evidence="2">
    <location>
        <begin position="410"/>
        <end position="433"/>
    </location>
</feature>
<organism evidence="4 7">
    <name type="scientific">Parascaris univalens</name>
    <name type="common">Nematode worm</name>
    <dbReference type="NCBI Taxonomy" id="6257"/>
    <lineage>
        <taxon>Eukaryota</taxon>
        <taxon>Metazoa</taxon>
        <taxon>Ecdysozoa</taxon>
        <taxon>Nematoda</taxon>
        <taxon>Chromadorea</taxon>
        <taxon>Rhabditida</taxon>
        <taxon>Spirurina</taxon>
        <taxon>Ascaridomorpha</taxon>
        <taxon>Ascaridoidea</taxon>
        <taxon>Ascarididae</taxon>
        <taxon>Parascaris</taxon>
    </lineage>
</organism>